<proteinExistence type="inferred from homology"/>
<dbReference type="EMBL" id="SGIT01000004">
    <property type="protein sequence ID" value="RZF58340.1"/>
    <property type="molecule type" value="Genomic_DNA"/>
</dbReference>
<protein>
    <submittedName>
        <fullName evidence="4">Sulfatase atsG</fullName>
    </submittedName>
</protein>
<dbReference type="InterPro" id="IPR024607">
    <property type="entry name" value="Sulfatase_CS"/>
</dbReference>
<dbReference type="CDD" id="cd16027">
    <property type="entry name" value="SGSH"/>
    <property type="match status" value="1"/>
</dbReference>
<accession>A0A4Q6XER4</accession>
<evidence type="ECO:0000313" key="5">
    <source>
        <dbReference type="Proteomes" id="UP000292855"/>
    </source>
</evidence>
<dbReference type="AlphaFoldDB" id="A0A4Q6XER4"/>
<dbReference type="PANTHER" id="PTHR43751:SF1">
    <property type="entry name" value="SULFATASE ATSG-RELATED"/>
    <property type="match status" value="1"/>
</dbReference>
<evidence type="ECO:0000313" key="4">
    <source>
        <dbReference type="EMBL" id="RZF58340.1"/>
    </source>
</evidence>
<name>A0A4Q6XER4_9SPHI</name>
<comment type="similarity">
    <text evidence="1">Belongs to the sulfatase family.</text>
</comment>
<evidence type="ECO:0000259" key="3">
    <source>
        <dbReference type="Pfam" id="PF00884"/>
    </source>
</evidence>
<dbReference type="Gene3D" id="3.40.720.10">
    <property type="entry name" value="Alkaline Phosphatase, subunit A"/>
    <property type="match status" value="1"/>
</dbReference>
<dbReference type="InterPro" id="IPR017850">
    <property type="entry name" value="Alkaline_phosphatase_core_sf"/>
</dbReference>
<dbReference type="InterPro" id="IPR052701">
    <property type="entry name" value="GAG_Ulvan_Degrading_Sulfatases"/>
</dbReference>
<dbReference type="SUPFAM" id="SSF53649">
    <property type="entry name" value="Alkaline phosphatase-like"/>
    <property type="match status" value="1"/>
</dbReference>
<comment type="caution">
    <text evidence="4">The sequence shown here is derived from an EMBL/GenBank/DDBJ whole genome shotgun (WGS) entry which is preliminary data.</text>
</comment>
<dbReference type="Proteomes" id="UP000292855">
    <property type="component" value="Unassembled WGS sequence"/>
</dbReference>
<evidence type="ECO:0000256" key="2">
    <source>
        <dbReference type="ARBA" id="ARBA00022801"/>
    </source>
</evidence>
<keyword evidence="2" id="KW-0378">Hydrolase</keyword>
<evidence type="ECO:0000256" key="1">
    <source>
        <dbReference type="ARBA" id="ARBA00008779"/>
    </source>
</evidence>
<dbReference type="Pfam" id="PF00884">
    <property type="entry name" value="Sulfatase"/>
    <property type="match status" value="1"/>
</dbReference>
<sequence length="567" mass="63659">MHFQLNKIFLILTTLMTFSIQRGLAQQPNIVLILADDCSSVDIGAYGSPDSRTPTLDRLAKEGILFNNAYQSTPVCSPTRQNLLTGLSPFRSGAYPNHTEVRDTVKSLPHYLKPLGYRVALSGKRHFGPSQNYPIEYLGKLKNDADFASVDTFLNTVSNERQPFCLLVWSNEPHSPWNMGDTTLFDKQQLTLPPIYPDLTVTRQDFRDYLAEINYLDGQVKRTLELLDKHNLSDNTIVIFASEQGNSFPFAKWTCYNLGLRSALIARWPEKIKPNSVSNALVEYSDLLPTFIDIAGGTPVSALDGSSIVPILTGEKDIHKQYTFGQMTTRGVINGSDYYPIRSVSNGRYRYIRNLAPEVSFRNAAINSAHFKEWIEDAKSNSETAKLVNKYLQRPAEELYDDQEDPYNQFNLIDRPELETVKDELAAELKEWMDYNGDQGIITELLALEHMPNKRSGYPVLIDTVLYASQESQGIHINAPVDGYYTFYIKGPGSISVDGQAVLVAADGVKDKDKRYAVIGLQKGIHTVSFANTQEDRITYSGPSTSLGTLQRNQINKKLKQKPVGEE</sequence>
<reference evidence="4 5" key="1">
    <citation type="submission" date="2019-02" db="EMBL/GenBank/DDBJ databases">
        <authorList>
            <person name="Li Y."/>
        </authorList>
    </citation>
    <scope>NUCLEOTIDE SEQUENCE [LARGE SCALE GENOMIC DNA]</scope>
    <source>
        <strain evidence="4 5">30C10-4-7</strain>
    </source>
</reference>
<organism evidence="4 5">
    <name type="scientific">Sphingobacterium corticibacterium</name>
    <dbReference type="NCBI Taxonomy" id="2484746"/>
    <lineage>
        <taxon>Bacteria</taxon>
        <taxon>Pseudomonadati</taxon>
        <taxon>Bacteroidota</taxon>
        <taxon>Sphingobacteriia</taxon>
        <taxon>Sphingobacteriales</taxon>
        <taxon>Sphingobacteriaceae</taxon>
        <taxon>Sphingobacterium</taxon>
    </lineage>
</organism>
<dbReference type="GO" id="GO:0016787">
    <property type="term" value="F:hydrolase activity"/>
    <property type="evidence" value="ECO:0007669"/>
    <property type="project" value="UniProtKB-KW"/>
</dbReference>
<gene>
    <name evidence="4" type="ORF">EWE74_17140</name>
</gene>
<dbReference type="PROSITE" id="PS00523">
    <property type="entry name" value="SULFATASE_1"/>
    <property type="match status" value="1"/>
</dbReference>
<dbReference type="InterPro" id="IPR000917">
    <property type="entry name" value="Sulfatase_N"/>
</dbReference>
<dbReference type="PANTHER" id="PTHR43751">
    <property type="entry name" value="SULFATASE"/>
    <property type="match status" value="1"/>
</dbReference>
<keyword evidence="5" id="KW-1185">Reference proteome</keyword>
<feature type="domain" description="Sulfatase N-terminal" evidence="3">
    <location>
        <begin position="28"/>
        <end position="296"/>
    </location>
</feature>
<dbReference type="OrthoDB" id="975025at2"/>